<reference evidence="1" key="1">
    <citation type="submission" date="2023-08" db="EMBL/GenBank/DDBJ databases">
        <authorList>
            <person name="Chen Y."/>
            <person name="Shah S."/>
            <person name="Dougan E. K."/>
            <person name="Thang M."/>
            <person name="Chan C."/>
        </authorList>
    </citation>
    <scope>NUCLEOTIDE SEQUENCE</scope>
</reference>
<dbReference type="InterPro" id="IPR011990">
    <property type="entry name" value="TPR-like_helical_dom_sf"/>
</dbReference>
<dbReference type="Proteomes" id="UP001178507">
    <property type="component" value="Unassembled WGS sequence"/>
</dbReference>
<sequence length="228" mass="23527">MVAGGSKAGWKLVAAEALLVQGSAEKAVTQASEALVLFQQQKSHDGEMAATNVLVDGLMTKDPAAAGELADSAAGMCRDQGDLSGEAAMLLRKAQALLASMQDPYCAAEAGIASCLLFRQVGDSGGEAAALEAAARAHLLYDPEQALQAAKEALALCSAADTAALPRVERTMAAAKAQLATAQQAEQAKSLSCRGQSAPSFKPGGLGGVRPADPEIRQWAAWFFERIR</sequence>
<comment type="caution">
    <text evidence="1">The sequence shown here is derived from an EMBL/GenBank/DDBJ whole genome shotgun (WGS) entry which is preliminary data.</text>
</comment>
<keyword evidence="2" id="KW-1185">Reference proteome</keyword>
<evidence type="ECO:0000313" key="1">
    <source>
        <dbReference type="EMBL" id="CAJ1395315.1"/>
    </source>
</evidence>
<protein>
    <submittedName>
        <fullName evidence="1">Uncharacterized protein</fullName>
    </submittedName>
</protein>
<dbReference type="Gene3D" id="1.25.40.10">
    <property type="entry name" value="Tetratricopeptide repeat domain"/>
    <property type="match status" value="1"/>
</dbReference>
<dbReference type="EMBL" id="CAUJNA010003124">
    <property type="protein sequence ID" value="CAJ1395315.1"/>
    <property type="molecule type" value="Genomic_DNA"/>
</dbReference>
<organism evidence="1 2">
    <name type="scientific">Effrenium voratum</name>
    <dbReference type="NCBI Taxonomy" id="2562239"/>
    <lineage>
        <taxon>Eukaryota</taxon>
        <taxon>Sar</taxon>
        <taxon>Alveolata</taxon>
        <taxon>Dinophyceae</taxon>
        <taxon>Suessiales</taxon>
        <taxon>Symbiodiniaceae</taxon>
        <taxon>Effrenium</taxon>
    </lineage>
</organism>
<evidence type="ECO:0000313" key="2">
    <source>
        <dbReference type="Proteomes" id="UP001178507"/>
    </source>
</evidence>
<proteinExistence type="predicted"/>
<accession>A0AA36N1T6</accession>
<gene>
    <name evidence="1" type="ORF">EVOR1521_LOCUS19767</name>
</gene>
<name>A0AA36N1T6_9DINO</name>
<dbReference type="AlphaFoldDB" id="A0AA36N1T6"/>